<dbReference type="InterPro" id="IPR016193">
    <property type="entry name" value="Cytidine_deaminase-like"/>
</dbReference>
<evidence type="ECO:0000256" key="1">
    <source>
        <dbReference type="ARBA" id="ARBA00022679"/>
    </source>
</evidence>
<dbReference type="Gene3D" id="3.40.140.20">
    <property type="match status" value="1"/>
</dbReference>
<dbReference type="FunFam" id="3.40.140.20:FF:000001">
    <property type="entry name" value="Bifunctional purine biosynthesis protein PurH"/>
    <property type="match status" value="1"/>
</dbReference>
<sequence>PQYDLRRVRGGVLVQYPAPGSPPEKWRMVTDRAPTRKERDALLFAWRVVKHVKSNGIVLAIGDRTVGIGAGQMSRVDAVELAIKKAKGVGSSTSGTVLASDGFFPFRDSVDKADAAGVTAIVQPGGSVRDAEVIDACNEHGMAMLFTGERCFRH</sequence>
<evidence type="ECO:0000256" key="2">
    <source>
        <dbReference type="ARBA" id="ARBA00022755"/>
    </source>
</evidence>
<reference evidence="5 6" key="1">
    <citation type="journal article" date="2015" name="Microbiome">
        <title>Genomic resolution of linkages in carbon, nitrogen, and sulfur cycling among widespread estuary sediment bacteria.</title>
        <authorList>
            <person name="Baker B.J."/>
            <person name="Lazar C.S."/>
            <person name="Teske A.P."/>
            <person name="Dick G.J."/>
        </authorList>
    </citation>
    <scope>NUCLEOTIDE SEQUENCE [LARGE SCALE GENOMIC DNA]</scope>
    <source>
        <strain evidence="5">DG_26</strain>
    </source>
</reference>
<feature type="non-terminal residue" evidence="5">
    <location>
        <position position="1"/>
    </location>
</feature>
<accession>A0A0S7WG47</accession>
<evidence type="ECO:0000256" key="4">
    <source>
        <dbReference type="ARBA" id="ARBA00023268"/>
    </source>
</evidence>
<dbReference type="GO" id="GO:0003937">
    <property type="term" value="F:IMP cyclohydrolase activity"/>
    <property type="evidence" value="ECO:0007669"/>
    <property type="project" value="UniProtKB-EC"/>
</dbReference>
<keyword evidence="2" id="KW-0658">Purine biosynthesis</keyword>
<keyword evidence="4" id="KW-0511">Multifunctional enzyme</keyword>
<dbReference type="EMBL" id="LIZT01000075">
    <property type="protein sequence ID" value="KPJ49111.1"/>
    <property type="molecule type" value="Genomic_DNA"/>
</dbReference>
<keyword evidence="3 5" id="KW-0378">Hydrolase</keyword>
<protein>
    <submittedName>
        <fullName evidence="5">Phosphoribosylaminoimidazolecarboxamide formyltransferase</fullName>
        <ecNumber evidence="5">2.1.2.3</ecNumber>
        <ecNumber evidence="5">3.5.4.10</ecNumber>
    </submittedName>
</protein>
<dbReference type="GO" id="GO:0004643">
    <property type="term" value="F:phosphoribosylaminoimidazolecarboxamide formyltransferase activity"/>
    <property type="evidence" value="ECO:0007669"/>
    <property type="project" value="UniProtKB-EC"/>
</dbReference>
<dbReference type="EC" id="2.1.2.3" evidence="5"/>
<dbReference type="PANTHER" id="PTHR11692:SF0">
    <property type="entry name" value="BIFUNCTIONAL PURINE BIOSYNTHESIS PROTEIN ATIC"/>
    <property type="match status" value="1"/>
</dbReference>
<dbReference type="EC" id="3.5.4.10" evidence="5"/>
<organism evidence="5 6">
    <name type="scientific">candidate division TA06 bacterium DG_26</name>
    <dbReference type="NCBI Taxonomy" id="1703771"/>
    <lineage>
        <taxon>Bacteria</taxon>
        <taxon>Bacteria division TA06</taxon>
    </lineage>
</organism>
<dbReference type="SUPFAM" id="SSF53927">
    <property type="entry name" value="Cytidine deaminase-like"/>
    <property type="match status" value="1"/>
</dbReference>
<proteinExistence type="predicted"/>
<gene>
    <name evidence="5" type="primary">purH</name>
    <name evidence="5" type="ORF">AMJ40_06245</name>
</gene>
<name>A0A0S7WG47_UNCT6</name>
<dbReference type="Proteomes" id="UP000051124">
    <property type="component" value="Unassembled WGS sequence"/>
</dbReference>
<dbReference type="SMART" id="SM00798">
    <property type="entry name" value="AICARFT_IMPCHas"/>
    <property type="match status" value="1"/>
</dbReference>
<dbReference type="InterPro" id="IPR024051">
    <property type="entry name" value="AICAR_Tfase_dup_dom_sf"/>
</dbReference>
<evidence type="ECO:0000313" key="6">
    <source>
        <dbReference type="Proteomes" id="UP000051124"/>
    </source>
</evidence>
<evidence type="ECO:0000256" key="3">
    <source>
        <dbReference type="ARBA" id="ARBA00022801"/>
    </source>
</evidence>
<keyword evidence="1 5" id="KW-0808">Transferase</keyword>
<dbReference type="GO" id="GO:0005829">
    <property type="term" value="C:cytosol"/>
    <property type="evidence" value="ECO:0007669"/>
    <property type="project" value="TreeGrafter"/>
</dbReference>
<dbReference type="AlphaFoldDB" id="A0A0S7WG47"/>
<evidence type="ECO:0000313" key="5">
    <source>
        <dbReference type="EMBL" id="KPJ49111.1"/>
    </source>
</evidence>
<comment type="caution">
    <text evidence="5">The sequence shown here is derived from an EMBL/GenBank/DDBJ whole genome shotgun (WGS) entry which is preliminary data.</text>
</comment>
<dbReference type="Pfam" id="PF01808">
    <property type="entry name" value="AICARFT_IMPCHas"/>
    <property type="match status" value="1"/>
</dbReference>
<dbReference type="GO" id="GO:0006189">
    <property type="term" value="P:'de novo' IMP biosynthetic process"/>
    <property type="evidence" value="ECO:0007669"/>
    <property type="project" value="TreeGrafter"/>
</dbReference>
<dbReference type="InterPro" id="IPR002695">
    <property type="entry name" value="PurH-like"/>
</dbReference>
<dbReference type="PATRIC" id="fig|1703771.3.peg.594"/>
<dbReference type="PANTHER" id="PTHR11692">
    <property type="entry name" value="BIFUNCTIONAL PURINE BIOSYNTHESIS PROTEIN PURH"/>
    <property type="match status" value="1"/>
</dbReference>